<dbReference type="InterPro" id="IPR036063">
    <property type="entry name" value="Smr_dom_sf"/>
</dbReference>
<evidence type="ECO:0000313" key="2">
    <source>
        <dbReference type="EMBL" id="ALS99111.1"/>
    </source>
</evidence>
<dbReference type="EMBL" id="CP013650">
    <property type="protein sequence ID" value="ALS99111.1"/>
    <property type="molecule type" value="Genomic_DNA"/>
</dbReference>
<dbReference type="RefSeq" id="WP_062481012.1">
    <property type="nucleotide sequence ID" value="NZ_CP013650.1"/>
</dbReference>
<dbReference type="PANTHER" id="PTHR35562:SF2">
    <property type="entry name" value="DNA ENDONUCLEASE SMRA-RELATED"/>
    <property type="match status" value="1"/>
</dbReference>
<proteinExistence type="predicted"/>
<protein>
    <submittedName>
        <fullName evidence="2">DNA mismatch repair protein MutS</fullName>
    </submittedName>
</protein>
<dbReference type="Pfam" id="PF01713">
    <property type="entry name" value="Smr"/>
    <property type="match status" value="1"/>
</dbReference>
<dbReference type="Proteomes" id="UP000068447">
    <property type="component" value="Chromosome"/>
</dbReference>
<dbReference type="OrthoDB" id="9808881at2"/>
<dbReference type="KEGG" id="lal:AT746_13110"/>
<reference evidence="2 3" key="1">
    <citation type="submission" date="2015-12" db="EMBL/GenBank/DDBJ databases">
        <title>Complete genome of Lacimicrobium alkaliphilum KCTC 32984.</title>
        <authorList>
            <person name="Kim S.-G."/>
            <person name="Lee Y.-J."/>
        </authorList>
    </citation>
    <scope>NUCLEOTIDE SEQUENCE [LARGE SCALE GENOMIC DNA]</scope>
    <source>
        <strain evidence="2 3">YelD216</strain>
    </source>
</reference>
<gene>
    <name evidence="2" type="ORF">AT746_13110</name>
</gene>
<dbReference type="Gene3D" id="3.30.1370.110">
    <property type="match status" value="1"/>
</dbReference>
<evidence type="ECO:0000313" key="3">
    <source>
        <dbReference type="Proteomes" id="UP000068447"/>
    </source>
</evidence>
<dbReference type="PROSITE" id="PS50828">
    <property type="entry name" value="SMR"/>
    <property type="match status" value="1"/>
</dbReference>
<dbReference type="InterPro" id="IPR047688">
    <property type="entry name" value="Endonuc_SmrA"/>
</dbReference>
<dbReference type="InterPro" id="IPR002625">
    <property type="entry name" value="Smr_dom"/>
</dbReference>
<feature type="domain" description="Smr" evidence="1">
    <location>
        <begin position="83"/>
        <end position="164"/>
    </location>
</feature>
<dbReference type="PANTHER" id="PTHR35562">
    <property type="entry name" value="DNA ENDONUCLEASE SMRA-RELATED"/>
    <property type="match status" value="1"/>
</dbReference>
<keyword evidence="3" id="KW-1185">Reference proteome</keyword>
<dbReference type="NCBIfam" id="NF033154">
    <property type="entry name" value="endonuc_SmrA"/>
    <property type="match status" value="1"/>
</dbReference>
<organism evidence="2 3">
    <name type="scientific">Lacimicrobium alkaliphilum</name>
    <dbReference type="NCBI Taxonomy" id="1526571"/>
    <lineage>
        <taxon>Bacteria</taxon>
        <taxon>Pseudomonadati</taxon>
        <taxon>Pseudomonadota</taxon>
        <taxon>Gammaproteobacteria</taxon>
        <taxon>Alteromonadales</taxon>
        <taxon>Alteromonadaceae</taxon>
        <taxon>Lacimicrobium</taxon>
    </lineage>
</organism>
<dbReference type="GO" id="GO:0004520">
    <property type="term" value="F:DNA endonuclease activity"/>
    <property type="evidence" value="ECO:0007669"/>
    <property type="project" value="TreeGrafter"/>
</dbReference>
<name>A0A0U2ZJC2_9ALTE</name>
<dbReference type="AlphaFoldDB" id="A0A0U2ZJC2"/>
<dbReference type="SUPFAM" id="SSF160443">
    <property type="entry name" value="SMR domain-like"/>
    <property type="match status" value="1"/>
</dbReference>
<dbReference type="SMART" id="SM00463">
    <property type="entry name" value="SMR"/>
    <property type="match status" value="1"/>
</dbReference>
<dbReference type="STRING" id="1526571.AT746_13110"/>
<accession>A0A0U2ZJC2</accession>
<sequence>MQDVRPMAANDKVISHGPASQTLAQQLKRQALEKAATRDPNILSTEKVEPLDPLDFLEFKKDGVQQGVYKKLRLGKYQIDEVLNIKMMKFEQARQQVFDTLTQAHHRGLRTLLIQHGLGLNSKPFPAFLKSYLNQWLRQLPHVLAFHTAQKSHGGLAATYVLLQKNQRQKQTNRERHQKAK</sequence>
<evidence type="ECO:0000259" key="1">
    <source>
        <dbReference type="PROSITE" id="PS50828"/>
    </source>
</evidence>